<dbReference type="Pfam" id="PF00805">
    <property type="entry name" value="Pentapeptide"/>
    <property type="match status" value="1"/>
</dbReference>
<dbReference type="SUPFAM" id="SSF109854">
    <property type="entry name" value="DinB/YfiT-like putative metalloenzymes"/>
    <property type="match status" value="1"/>
</dbReference>
<dbReference type="SUPFAM" id="SSF141571">
    <property type="entry name" value="Pentapeptide repeat-like"/>
    <property type="match status" value="1"/>
</dbReference>
<dbReference type="InterPro" id="IPR001646">
    <property type="entry name" value="5peptide_repeat"/>
</dbReference>
<dbReference type="InterPro" id="IPR034660">
    <property type="entry name" value="DinB/YfiT-like"/>
</dbReference>
<dbReference type="EMBL" id="CP159218">
    <property type="protein sequence ID" value="XCG65296.1"/>
    <property type="molecule type" value="Genomic_DNA"/>
</dbReference>
<evidence type="ECO:0000259" key="2">
    <source>
        <dbReference type="Pfam" id="PF12867"/>
    </source>
</evidence>
<dbReference type="Gene3D" id="1.20.120.450">
    <property type="entry name" value="dinb family like domain"/>
    <property type="match status" value="1"/>
</dbReference>
<evidence type="ECO:0000313" key="3">
    <source>
        <dbReference type="EMBL" id="XCG65296.1"/>
    </source>
</evidence>
<organism evidence="3">
    <name type="scientific">Nakamurella sp. A5-74</name>
    <dbReference type="NCBI Taxonomy" id="3158264"/>
    <lineage>
        <taxon>Bacteria</taxon>
        <taxon>Bacillati</taxon>
        <taxon>Actinomycetota</taxon>
        <taxon>Actinomycetes</taxon>
        <taxon>Nakamurellales</taxon>
        <taxon>Nakamurellaceae</taxon>
        <taxon>Nakamurella</taxon>
    </lineage>
</organism>
<reference evidence="3" key="1">
    <citation type="submission" date="2024-05" db="EMBL/GenBank/DDBJ databases">
        <authorList>
            <person name="Cai S.Y."/>
            <person name="Jin L.M."/>
            <person name="Li H.R."/>
        </authorList>
    </citation>
    <scope>NUCLEOTIDE SEQUENCE</scope>
    <source>
        <strain evidence="3">A5-74</strain>
    </source>
</reference>
<gene>
    <name evidence="3" type="ORF">ABLG96_08415</name>
</gene>
<accession>A0AAU8DU98</accession>
<evidence type="ECO:0000256" key="1">
    <source>
        <dbReference type="SAM" id="MobiDB-lite"/>
    </source>
</evidence>
<dbReference type="Gene3D" id="2.160.20.80">
    <property type="entry name" value="E3 ubiquitin-protein ligase SopA"/>
    <property type="match status" value="1"/>
</dbReference>
<protein>
    <submittedName>
        <fullName evidence="3">DinB family protein</fullName>
    </submittedName>
</protein>
<dbReference type="Pfam" id="PF12867">
    <property type="entry name" value="DinB_2"/>
    <property type="match status" value="1"/>
</dbReference>
<dbReference type="RefSeq" id="WP_353650901.1">
    <property type="nucleotide sequence ID" value="NZ_CP159218.1"/>
</dbReference>
<dbReference type="AlphaFoldDB" id="A0AAU8DU98"/>
<dbReference type="InterPro" id="IPR024775">
    <property type="entry name" value="DinB-like"/>
</dbReference>
<sequence>MTPPEFIHTDLTGARFERVPLRQTRFRAVDFSGSVMRAVSLEGVDIDGDIGGLKINGVPIAPLVDAELRRRQPARAYWNATDPVDLRAAWGSLQGTWEELDRRVLGMPAGTADVSVDDEWSYTQTLRHLVCATDTWFTAPLRGPAGFHPWGLPFTDMAQFVPEGTDFGLDPAATPSWAEVLEVRAERVGLVGAFLAEADAEQLAREVPAPPWADSGQITLLQGIQVIIEEECEHQRFAERDLNRIEDGASPTPSPPHAVTSQWTGSAGYAPERPNG</sequence>
<feature type="region of interest" description="Disordered" evidence="1">
    <location>
        <begin position="239"/>
        <end position="276"/>
    </location>
</feature>
<feature type="domain" description="DinB-like" evidence="2">
    <location>
        <begin position="93"/>
        <end position="236"/>
    </location>
</feature>
<name>A0AAU8DU98_9ACTN</name>
<proteinExistence type="predicted"/>